<dbReference type="GeneID" id="136085846"/>
<gene>
    <name evidence="2" type="primary">LOC136085846</name>
</gene>
<evidence type="ECO:0000313" key="1">
    <source>
        <dbReference type="Proteomes" id="UP001652625"/>
    </source>
</evidence>
<name>A0ABM4CP16_HYDVU</name>
<dbReference type="RefSeq" id="XP_065663585.1">
    <property type="nucleotide sequence ID" value="XM_065807513.1"/>
</dbReference>
<proteinExistence type="predicted"/>
<evidence type="ECO:0000313" key="2">
    <source>
        <dbReference type="RefSeq" id="XP_065663585.1"/>
    </source>
</evidence>
<sequence>MDLKNESSACALCGKMKLEGDSLSQVGARFGRNVDNQGPLEKLIECALKLDLNVLVNELNKKQETGEKVFIHSSCRTKLRNQSKSIKRSQASMETPIERKRSTQSEQIFFNFKEQCFYCGNMCTLDSRHPERNNFIEGRTKSSKIYHATLELCNERNDFLSKTVEARLLNINDLVAVEARYHIYCRAKFEKPITTSSCGRPTSTEKLTVFNAACIKLEEDIDLYTVSEFYEMMQTLGEEIYSLKMTQNKLKEKYGDSMQLVSRQGKM</sequence>
<accession>A0ABM4CP16</accession>
<dbReference type="Proteomes" id="UP001652625">
    <property type="component" value="Chromosome 10"/>
</dbReference>
<organism evidence="1 2">
    <name type="scientific">Hydra vulgaris</name>
    <name type="common">Hydra</name>
    <name type="synonym">Hydra attenuata</name>
    <dbReference type="NCBI Taxonomy" id="6087"/>
    <lineage>
        <taxon>Eukaryota</taxon>
        <taxon>Metazoa</taxon>
        <taxon>Cnidaria</taxon>
        <taxon>Hydrozoa</taxon>
        <taxon>Hydroidolina</taxon>
        <taxon>Anthoathecata</taxon>
        <taxon>Aplanulata</taxon>
        <taxon>Hydridae</taxon>
        <taxon>Hydra</taxon>
    </lineage>
</organism>
<keyword evidence="1" id="KW-1185">Reference proteome</keyword>
<protein>
    <submittedName>
        <fullName evidence="2">Uncharacterized protein LOC136085846</fullName>
    </submittedName>
</protein>
<reference evidence="2" key="1">
    <citation type="submission" date="2025-08" db="UniProtKB">
        <authorList>
            <consortium name="RefSeq"/>
        </authorList>
    </citation>
    <scope>IDENTIFICATION</scope>
</reference>